<reference evidence="3" key="1">
    <citation type="journal article" date="2019" name="Int. J. Syst. Evol. Microbiol.">
        <title>The Global Catalogue of Microorganisms (GCM) 10K type strain sequencing project: providing services to taxonomists for standard genome sequencing and annotation.</title>
        <authorList>
            <consortium name="The Broad Institute Genomics Platform"/>
            <consortium name="The Broad Institute Genome Sequencing Center for Infectious Disease"/>
            <person name="Wu L."/>
            <person name="Ma J."/>
        </authorList>
    </citation>
    <scope>NUCLEOTIDE SEQUENCE [LARGE SCALE GENOMIC DNA]</scope>
    <source>
        <strain evidence="3">JCM 6242</strain>
    </source>
</reference>
<protein>
    <submittedName>
        <fullName evidence="2">Amidohydrolase</fullName>
    </submittedName>
</protein>
<dbReference type="CDD" id="cd01300">
    <property type="entry name" value="YtcJ_like"/>
    <property type="match status" value="1"/>
</dbReference>
<dbReference type="Gene3D" id="3.10.310.70">
    <property type="match status" value="1"/>
</dbReference>
<dbReference type="SUPFAM" id="SSF51556">
    <property type="entry name" value="Metallo-dependent hydrolases"/>
    <property type="match status" value="1"/>
</dbReference>
<dbReference type="Proteomes" id="UP001500831">
    <property type="component" value="Unassembled WGS sequence"/>
</dbReference>
<evidence type="ECO:0000313" key="2">
    <source>
        <dbReference type="EMBL" id="GAA2883416.1"/>
    </source>
</evidence>
<evidence type="ECO:0000313" key="3">
    <source>
        <dbReference type="Proteomes" id="UP001500831"/>
    </source>
</evidence>
<accession>A0ABP6IK46</accession>
<feature type="domain" description="Amidohydrolase 3" evidence="1">
    <location>
        <begin position="45"/>
        <end position="533"/>
    </location>
</feature>
<dbReference type="Pfam" id="PF07969">
    <property type="entry name" value="Amidohydro_3"/>
    <property type="match status" value="1"/>
</dbReference>
<proteinExistence type="predicted"/>
<evidence type="ECO:0000259" key="1">
    <source>
        <dbReference type="Pfam" id="PF07969"/>
    </source>
</evidence>
<dbReference type="SUPFAM" id="SSF51338">
    <property type="entry name" value="Composite domain of metallo-dependent hydrolases"/>
    <property type="match status" value="1"/>
</dbReference>
<dbReference type="PANTHER" id="PTHR22642:SF2">
    <property type="entry name" value="PROTEIN LONG AFTER FAR-RED 3"/>
    <property type="match status" value="1"/>
</dbReference>
<dbReference type="InterPro" id="IPR033932">
    <property type="entry name" value="YtcJ-like"/>
</dbReference>
<dbReference type="InterPro" id="IPR011059">
    <property type="entry name" value="Metal-dep_hydrolase_composite"/>
</dbReference>
<dbReference type="PANTHER" id="PTHR22642">
    <property type="entry name" value="IMIDAZOLONEPROPIONASE"/>
    <property type="match status" value="1"/>
</dbReference>
<name>A0ABP6IK46_9ACTN</name>
<sequence>MTFTGGTIWGGAAVGDLPRLLVDGGVVVETGPGGAGVPETGHETEVVDLDGGFLMPAFGDGHAHPVLAGLEGLGPRIRACRSVREIQDAVRAWADGNPETPWILGGSYDATLTPDGMFDARWLDEAVDDRPVVLRAWDYHTVWCNSAALAKAGIDADTPDPPGGRIARRPDGSPLGTLIEWDAVDLVAAVAAPWSRAQKVEALRRATGELARHGITWVQDAWVDPDDVETYLAAAAADALAIRADLAFRADPHRWAGQRGELSATRDLLERAAPGRLTARTVKFFVDGIIENRTAHLLDPYSDHRCTRGMPVWGDQALREAAAEADRQGFALHLHAIGDAGVRSALDAIEHVERVNGPRDRRPVVAHAQLVSPDDLDRFAALGVVACFQPLWARRDAVMRKLTIPRIGPERGGAQYRIGSVLRSGARVSFGSDWPVTSPDVLAGIATAVTRQDGDGEPAGGWLPGERIDVVSALSAATAGVAYQAFAEGRRGTLVPGADADLVWLSADPRATPPERLHEIRVRGTWLAGHRVH</sequence>
<comment type="caution">
    <text evidence="2">The sequence shown here is derived from an EMBL/GenBank/DDBJ whole genome shotgun (WGS) entry which is preliminary data.</text>
</comment>
<keyword evidence="3" id="KW-1185">Reference proteome</keyword>
<dbReference type="InterPro" id="IPR032466">
    <property type="entry name" value="Metal_Hydrolase"/>
</dbReference>
<organism evidence="2 3">
    <name type="scientific">Streptosporangium fragile</name>
    <dbReference type="NCBI Taxonomy" id="46186"/>
    <lineage>
        <taxon>Bacteria</taxon>
        <taxon>Bacillati</taxon>
        <taxon>Actinomycetota</taxon>
        <taxon>Actinomycetes</taxon>
        <taxon>Streptosporangiales</taxon>
        <taxon>Streptosporangiaceae</taxon>
        <taxon>Streptosporangium</taxon>
    </lineage>
</organism>
<dbReference type="Gene3D" id="3.20.20.140">
    <property type="entry name" value="Metal-dependent hydrolases"/>
    <property type="match status" value="1"/>
</dbReference>
<dbReference type="InterPro" id="IPR013108">
    <property type="entry name" value="Amidohydro_3"/>
</dbReference>
<gene>
    <name evidence="2" type="ORF">GCM10010517_46610</name>
</gene>
<dbReference type="Gene3D" id="2.30.40.10">
    <property type="entry name" value="Urease, subunit C, domain 1"/>
    <property type="match status" value="1"/>
</dbReference>
<dbReference type="EMBL" id="BAAAVI010000035">
    <property type="protein sequence ID" value="GAA2883416.1"/>
    <property type="molecule type" value="Genomic_DNA"/>
</dbReference>